<feature type="signal peptide" evidence="1">
    <location>
        <begin position="1"/>
        <end position="27"/>
    </location>
</feature>
<comment type="caution">
    <text evidence="2">The sequence shown here is derived from an EMBL/GenBank/DDBJ whole genome shotgun (WGS) entry which is preliminary data.</text>
</comment>
<proteinExistence type="predicted"/>
<gene>
    <name evidence="2" type="ORF">RDB_LOCUS129536</name>
</gene>
<feature type="chain" id="PRO_5034082294" evidence="1">
    <location>
        <begin position="28"/>
        <end position="527"/>
    </location>
</feature>
<accession>A0A8H3CG47</accession>
<dbReference type="EMBL" id="CAJMWX010001363">
    <property type="protein sequence ID" value="CAE6484162.1"/>
    <property type="molecule type" value="Genomic_DNA"/>
</dbReference>
<reference evidence="2" key="1">
    <citation type="submission" date="2021-01" db="EMBL/GenBank/DDBJ databases">
        <authorList>
            <person name="Kaushik A."/>
        </authorList>
    </citation>
    <scope>NUCLEOTIDE SEQUENCE</scope>
    <source>
        <strain evidence="2">AG4-R118</strain>
    </source>
</reference>
<evidence type="ECO:0000313" key="3">
    <source>
        <dbReference type="Proteomes" id="UP000663888"/>
    </source>
</evidence>
<feature type="non-terminal residue" evidence="2">
    <location>
        <position position="1"/>
    </location>
</feature>
<protein>
    <submittedName>
        <fullName evidence="2">Uncharacterized protein</fullName>
    </submittedName>
</protein>
<dbReference type="Proteomes" id="UP000663888">
    <property type="component" value="Unassembled WGS sequence"/>
</dbReference>
<evidence type="ECO:0000313" key="2">
    <source>
        <dbReference type="EMBL" id="CAE6484162.1"/>
    </source>
</evidence>
<name>A0A8H3CG47_9AGAM</name>
<sequence length="527" mass="60069">ADHVTSSWPSSACFLSLLLHQTSFVLRSSKMALQVNSHWGRPLDQYVTSYSREKTVTPLQELSDTQRLVGERIIKQITSATNSSTLPTEQVSITELYTVLSLSDSPTAYSLFANPPLISGCIYLMSQMPLSQAGRPAPFSYEYGYLCFRILTIALGMCILDRRENHFQMLMDDMSTFPEVEPISCFSRHVRGIIAELVNHAAEAERGKEFYSCILGWRHCSKCPKMTEIVSRSDASTLLGMIWDDDKQFMKAMMWTYSPALSGVVYLLWAYVHYEQYLKDHPHPDRFMIPFVDVFFRCVLCSTPDQALALSIIRLWNFQASHFWRNAPIKVRSELADSRLMIQAYLNQLNSGIEPIVVPRSDDDSSLPIEDIPDTLHFILRHYVPGCEDLVPSLVGTTIRKCWASFLNPARMFFFLTGLRGTFGWFRAFIGRLDQPSELHQSVKFQLLLQALDSDVIGLIGRVMLFVNSTPSTPKDAEDNENFLKECENLFIELSYLPPGRELEEHFIAREVLQSLRYNMGSSATVH</sequence>
<evidence type="ECO:0000256" key="1">
    <source>
        <dbReference type="SAM" id="SignalP"/>
    </source>
</evidence>
<organism evidence="2 3">
    <name type="scientific">Rhizoctonia solani</name>
    <dbReference type="NCBI Taxonomy" id="456999"/>
    <lineage>
        <taxon>Eukaryota</taxon>
        <taxon>Fungi</taxon>
        <taxon>Dikarya</taxon>
        <taxon>Basidiomycota</taxon>
        <taxon>Agaricomycotina</taxon>
        <taxon>Agaricomycetes</taxon>
        <taxon>Cantharellales</taxon>
        <taxon>Ceratobasidiaceae</taxon>
        <taxon>Rhizoctonia</taxon>
    </lineage>
</organism>
<dbReference type="AlphaFoldDB" id="A0A8H3CG47"/>
<keyword evidence="1" id="KW-0732">Signal</keyword>